<dbReference type="InterPro" id="IPR036397">
    <property type="entry name" value="RNaseH_sf"/>
</dbReference>
<dbReference type="Pfam" id="PF17919">
    <property type="entry name" value="RT_RNaseH_2"/>
    <property type="match status" value="1"/>
</dbReference>
<dbReference type="InterPro" id="IPR043502">
    <property type="entry name" value="DNA/RNA_pol_sf"/>
</dbReference>
<dbReference type="InterPro" id="IPR002156">
    <property type="entry name" value="RNaseH_domain"/>
</dbReference>
<dbReference type="InterPro" id="IPR000477">
    <property type="entry name" value="RT_dom"/>
</dbReference>
<evidence type="ECO:0000256" key="2">
    <source>
        <dbReference type="SAM" id="MobiDB-lite"/>
    </source>
</evidence>
<dbReference type="InterPro" id="IPR012337">
    <property type="entry name" value="RNaseH-like_sf"/>
</dbReference>
<dbReference type="Gene3D" id="3.30.70.270">
    <property type="match status" value="2"/>
</dbReference>
<dbReference type="Gene3D" id="2.40.70.10">
    <property type="entry name" value="Acid Proteases"/>
    <property type="match status" value="1"/>
</dbReference>
<feature type="region of interest" description="Disordered" evidence="2">
    <location>
        <begin position="791"/>
        <end position="815"/>
    </location>
</feature>
<dbReference type="SUPFAM" id="SSF53098">
    <property type="entry name" value="Ribonuclease H-like"/>
    <property type="match status" value="2"/>
</dbReference>
<dbReference type="InterPro" id="IPR041588">
    <property type="entry name" value="Integrase_H2C2"/>
</dbReference>
<dbReference type="SUPFAM" id="SSF56672">
    <property type="entry name" value="DNA/RNA polymerases"/>
    <property type="match status" value="1"/>
</dbReference>
<dbReference type="PANTHER" id="PTHR48475">
    <property type="entry name" value="RIBONUCLEASE H"/>
    <property type="match status" value="1"/>
</dbReference>
<dbReference type="GO" id="GO:0004523">
    <property type="term" value="F:RNA-DNA hybrid ribonuclease activity"/>
    <property type="evidence" value="ECO:0007669"/>
    <property type="project" value="InterPro"/>
</dbReference>
<dbReference type="Pfam" id="PF00078">
    <property type="entry name" value="RVT_1"/>
    <property type="match status" value="1"/>
</dbReference>
<accession>A5BU71</accession>
<dbReference type="InterPro" id="IPR043128">
    <property type="entry name" value="Rev_trsase/Diguanyl_cyclase"/>
</dbReference>
<feature type="domain" description="Integrase catalytic" evidence="3">
    <location>
        <begin position="1590"/>
        <end position="1750"/>
    </location>
</feature>
<organism evidence="4">
    <name type="scientific">Vitis vinifera</name>
    <name type="common">Grape</name>
    <dbReference type="NCBI Taxonomy" id="29760"/>
    <lineage>
        <taxon>Eukaryota</taxon>
        <taxon>Viridiplantae</taxon>
        <taxon>Streptophyta</taxon>
        <taxon>Embryophyta</taxon>
        <taxon>Tracheophyta</taxon>
        <taxon>Spermatophyta</taxon>
        <taxon>Magnoliopsida</taxon>
        <taxon>eudicotyledons</taxon>
        <taxon>Gunneridae</taxon>
        <taxon>Pentapetalae</taxon>
        <taxon>rosids</taxon>
        <taxon>Vitales</taxon>
        <taxon>Vitaceae</taxon>
        <taxon>Viteae</taxon>
        <taxon>Vitis</taxon>
    </lineage>
</organism>
<dbReference type="GO" id="GO:0006310">
    <property type="term" value="P:DNA recombination"/>
    <property type="evidence" value="ECO:0007669"/>
    <property type="project" value="UniProtKB-KW"/>
</dbReference>
<dbReference type="GO" id="GO:0003676">
    <property type="term" value="F:nucleic acid binding"/>
    <property type="evidence" value="ECO:0007669"/>
    <property type="project" value="InterPro"/>
</dbReference>
<dbReference type="Pfam" id="PF13456">
    <property type="entry name" value="RVT_3"/>
    <property type="match status" value="1"/>
</dbReference>
<dbReference type="CDD" id="cd00303">
    <property type="entry name" value="retropepsin_like"/>
    <property type="match status" value="1"/>
</dbReference>
<dbReference type="Gene3D" id="1.10.340.70">
    <property type="match status" value="1"/>
</dbReference>
<feature type="compositionally biased region" description="Acidic residues" evidence="2">
    <location>
        <begin position="796"/>
        <end position="808"/>
    </location>
</feature>
<dbReference type="PANTHER" id="PTHR48475:SF1">
    <property type="entry name" value="RNASE H TYPE-1 DOMAIN-CONTAINING PROTEIN"/>
    <property type="match status" value="1"/>
</dbReference>
<dbReference type="InterPro" id="IPR041577">
    <property type="entry name" value="RT_RNaseH_2"/>
</dbReference>
<dbReference type="CDD" id="cd09279">
    <property type="entry name" value="RNase_HI_like"/>
    <property type="match status" value="1"/>
</dbReference>
<dbReference type="FunFam" id="3.30.70.270:FF:000020">
    <property type="entry name" value="Transposon Tf2-6 polyprotein-like Protein"/>
    <property type="match status" value="1"/>
</dbReference>
<evidence type="ECO:0000259" key="3">
    <source>
        <dbReference type="PROSITE" id="PS50994"/>
    </source>
</evidence>
<name>A5BU71_VITVI</name>
<dbReference type="PROSITE" id="PS50994">
    <property type="entry name" value="INTEGRASE"/>
    <property type="match status" value="1"/>
</dbReference>
<protein>
    <recommendedName>
        <fullName evidence="3">Integrase catalytic domain-containing protein</fullName>
    </recommendedName>
</protein>
<gene>
    <name evidence="4" type="ORF">VITISV_034582</name>
</gene>
<dbReference type="Gene3D" id="3.30.420.10">
    <property type="entry name" value="Ribonuclease H-like superfamily/Ribonuclease H"/>
    <property type="match status" value="2"/>
</dbReference>
<evidence type="ECO:0000256" key="1">
    <source>
        <dbReference type="ARBA" id="ARBA00023172"/>
    </source>
</evidence>
<feature type="region of interest" description="Disordered" evidence="2">
    <location>
        <begin position="389"/>
        <end position="408"/>
    </location>
</feature>
<keyword evidence="1" id="KW-0233">DNA recombination</keyword>
<proteinExistence type="predicted"/>
<dbReference type="InterPro" id="IPR005162">
    <property type="entry name" value="Retrotrans_gag_dom"/>
</dbReference>
<dbReference type="EMBL" id="AM471307">
    <property type="protein sequence ID" value="CAN68307.1"/>
    <property type="molecule type" value="Genomic_DNA"/>
</dbReference>
<dbReference type="Pfam" id="PF03732">
    <property type="entry name" value="Retrotrans_gag"/>
    <property type="match status" value="1"/>
</dbReference>
<dbReference type="Pfam" id="PF17921">
    <property type="entry name" value="Integrase_H2C2"/>
    <property type="match status" value="1"/>
</dbReference>
<evidence type="ECO:0000313" key="4">
    <source>
        <dbReference type="EMBL" id="CAN68307.1"/>
    </source>
</evidence>
<sequence length="1881" mass="213450">MPPPPPPPIPSAPQASPYILHGHSEIAPPVVAQATVIDDTHARMDRIEQCMRQMRVSDGSVVWDDFEGMPVASLPAKFRMPDIERYTGIGCPRLHLRLYSTVMRAHGLDESQMITLFPLSLSGAAQRWFASLESSRRRTWGDLAREFLRQFSFNTVVDVSRRELEALRQRSDESVSSFISRWRGKIAEIVDRPSERDQIQMIGMPLSQALRKLIEAGLLTALTPRPPPQPLPPHFRMDLHCAYHQGLGHETDQCTALRHAIQDLIDQGLVHLVPPPDGGVHFLDFADSDDHVCMMGWDDMDLEPIELDDIYEMSSMSLRPQVPTPFRLFPETASVHASIVEPPISTRYSVQTPFILVPDVEEFQAPHSDDPQTPDVQYILRGGRVLRQPPPAAAARPLGGTSSQEEVRAEDDEILRQLQSTQARISIWSLLASSSTHQDALTRALSQIRVDTTTTPEGLIHMMTAGRATCIVFSDDDLPPEGSGHTRPLYISIGCSGRRVPSVLLDNGSALNVCLLATAIALEYAPSDFGPSTQTVRAYDSTRREVMGTLEIELLIGPSTFITIFQVLRIPTSFNLLLGRPWIHQAGAIPSSLHQKVKFIHEGQHGSIVVLDMMRDMSYLPGMGLGRRQHGPSEFITIPDHDVPFGLGFIPTEADYLYMARLRKERVRARLTHTPFYYPVRPYTRSVADYFVRASEPHASSDEIIRGLSTTQEAELQRLVHHVGVVEGASDFVDPPFSFDVLSGFVSRSNVVFDDPSMDLSMFEYLPASRDIALLVPSSPTSQIFDINDDIAQHDSDDDSSPDSDSDPVDQRVSPVVGDTEVVDFDTTDQPRELKIGSDLSVGERDGLIQLLRAYLDVFAWSYEDMSGLDPSIVQHRLPLLPHARPVKQKLRRLHPRWSLQVNEEIQKQLSVGFLSVIEYPEWLANVVPVPKKDGKVRVCVDFRDLNKASPKDDFPLPHIDMLVDSTAGHSMLSFMDGFFGYSQILMAPEDMEKTSFITEWGTYCYRRAATTLFHDMMHRDVEVYVDDMIMKSRDRSDHLAALERFFERIRQFRLRLNPKKCTFGVTSGKLLGYMVSERGIEVDPDKIRAILDMPAPRTEREVRGFLGRLQYINRFIARLTDICEPIFRLLRKSQPTVWDDQCQRAFERIREYLLSPPVLAPPTPGRPLLLYLSVSDVALGCMLAQLDDSGKDRAIYYLSKRMLDYETRYVMIERYCLALVWATRRLRHYMTEYSVHLISRLDPLRYLFDRPALVGRLMQMKSIRGSIVADHLASLPVSDARAIDDDFPDEDVAAVTSLSGWRMYFDGAANHFGYEIGVLLISPHGDHILRSVRLAFSDRHPATNNIVEYEACILGLETALELGIRQMEVFGDSNLVLRQIQGEWKTRDVKLKPYHAYLELLVGRFDDLRYTHLPRAQNQFADALATLTSMIDIPVDATVRPLLIESRSAPAYCCLIDDVEPDDGLPWYHDIYHFLRLSVYPEVATAKDKRALRQLATRFVICGETLYRRSPDRVLLLCLDRASADRVMREVHAGVCGPHTGGHMLARKIMRTGYFWLTMETDCCQFVQRCPECQIHGDLIHVSPSELHALTSPWPFSVWGIDIIGKISSKSSSGHEFILVAIDYFTKWVEAASYARLTSVGVASFIRSHIICCYGVPHELISDKGIHFRAEVDTLVQRYSIRHHRSSTYRPQTNGAVEATNKNIKRILRTMVETSRDWSEKLPFALWAYRTSFRTSTGATPYSLVYGMEVMLPVEIEMGSLRVALEQQIPEADWAQARFDQLNLLDERRLRAADHVWAYQRKMARAFKKRVRPRPLRIGDLVLKVIRGLIRDPRGKFRPNWSGPYFIRELTPEGAAWLMDLDGNRFSKPTNVDQLKRYYV</sequence>
<dbReference type="InterPro" id="IPR021109">
    <property type="entry name" value="Peptidase_aspartic_dom_sf"/>
</dbReference>
<dbReference type="InterPro" id="IPR001584">
    <property type="entry name" value="Integrase_cat-core"/>
</dbReference>
<dbReference type="GO" id="GO:0015074">
    <property type="term" value="P:DNA integration"/>
    <property type="evidence" value="ECO:0007669"/>
    <property type="project" value="InterPro"/>
</dbReference>
<dbReference type="CDD" id="cd01647">
    <property type="entry name" value="RT_LTR"/>
    <property type="match status" value="1"/>
</dbReference>
<dbReference type="Gene3D" id="3.10.10.10">
    <property type="entry name" value="HIV Type 1 Reverse Transcriptase, subunit A, domain 1"/>
    <property type="match status" value="1"/>
</dbReference>
<reference evidence="4" key="1">
    <citation type="journal article" date="2007" name="PLoS ONE">
        <title>The first genome sequence of an elite grapevine cultivar (Pinot noir Vitis vinifera L.): coping with a highly heterozygous genome.</title>
        <authorList>
            <person name="Velasco R."/>
            <person name="Zharkikh A."/>
            <person name="Troggio M."/>
            <person name="Cartwright D.A."/>
            <person name="Cestaro A."/>
            <person name="Pruss D."/>
            <person name="Pindo M."/>
            <person name="FitzGerald L.M."/>
            <person name="Vezzulli S."/>
            <person name="Reid J."/>
            <person name="Malacarne G."/>
            <person name="Iliev D."/>
            <person name="Coppola G."/>
            <person name="Wardell B."/>
            <person name="Micheletti D."/>
            <person name="Macalma T."/>
            <person name="Facci M."/>
            <person name="Mitchell J.T."/>
            <person name="Perazzolli M."/>
            <person name="Eldredge G."/>
            <person name="Gatto P."/>
            <person name="Oyzerski R."/>
            <person name="Moretto M."/>
            <person name="Gutin N."/>
            <person name="Stefanini M."/>
            <person name="Chen Y."/>
            <person name="Segala C."/>
            <person name="Davenport C."/>
            <person name="Dematte L."/>
            <person name="Mraz A."/>
            <person name="Battilana J."/>
            <person name="Stormo K."/>
            <person name="Costa F."/>
            <person name="Tao Q."/>
            <person name="Si-Ammour A."/>
            <person name="Harkins T."/>
            <person name="Lackey A."/>
            <person name="Perbost C."/>
            <person name="Taillon B."/>
            <person name="Stella A."/>
            <person name="Solovyev V."/>
            <person name="Fawcett J.A."/>
            <person name="Sterck L."/>
            <person name="Vandepoele K."/>
            <person name="Grando S.M."/>
            <person name="Toppo S."/>
            <person name="Moser C."/>
            <person name="Lanchbury J."/>
            <person name="Bogden R."/>
            <person name="Skolnick M."/>
            <person name="Sgaramella V."/>
            <person name="Bhatnagar S.K."/>
            <person name="Fontana P."/>
            <person name="Gutin A."/>
            <person name="Van de Peer Y."/>
            <person name="Salamini F."/>
            <person name="Viola R."/>
        </authorList>
    </citation>
    <scope>NUCLEOTIDE SEQUENCE</scope>
</reference>